<dbReference type="Pfam" id="PF07479">
    <property type="entry name" value="NAD_Gly3P_dh_C"/>
    <property type="match status" value="1"/>
</dbReference>
<feature type="binding site" evidence="15">
    <location>
        <position position="106"/>
    </location>
    <ligand>
        <name>substrate</name>
    </ligand>
</feature>
<dbReference type="GO" id="GO:0005975">
    <property type="term" value="P:carbohydrate metabolic process"/>
    <property type="evidence" value="ECO:0007669"/>
    <property type="project" value="InterPro"/>
</dbReference>
<dbReference type="EC" id="1.1.1.94" evidence="10 13"/>
<evidence type="ECO:0000256" key="4">
    <source>
        <dbReference type="ARBA" id="ARBA00023002"/>
    </source>
</evidence>
<evidence type="ECO:0000256" key="5">
    <source>
        <dbReference type="ARBA" id="ARBA00023027"/>
    </source>
</evidence>
<evidence type="ECO:0000256" key="11">
    <source>
        <dbReference type="ARBA" id="ARBA00069372"/>
    </source>
</evidence>
<keyword evidence="2 13" id="KW-0444">Lipid biosynthesis</keyword>
<comment type="similarity">
    <text evidence="1 13 17">Belongs to the NAD-dependent glycerol-3-phosphate dehydrogenase family.</text>
</comment>
<dbReference type="SUPFAM" id="SSF51735">
    <property type="entry name" value="NAD(P)-binding Rossmann-fold domains"/>
    <property type="match status" value="1"/>
</dbReference>
<feature type="binding site" evidence="13">
    <location>
        <position position="12"/>
    </location>
    <ligand>
        <name>NADPH</name>
        <dbReference type="ChEBI" id="CHEBI:57783"/>
    </ligand>
</feature>
<keyword evidence="13" id="KW-0547">Nucleotide-binding</keyword>
<dbReference type="InterPro" id="IPR006109">
    <property type="entry name" value="G3P_DH_NAD-dep_C"/>
</dbReference>
<feature type="binding site" evidence="13">
    <location>
        <position position="140"/>
    </location>
    <ligand>
        <name>NADPH</name>
        <dbReference type="ChEBI" id="CHEBI:57783"/>
    </ligand>
</feature>
<dbReference type="Proteomes" id="UP000008495">
    <property type="component" value="Unassembled WGS sequence"/>
</dbReference>
<dbReference type="GO" id="GO:0051287">
    <property type="term" value="F:NAD binding"/>
    <property type="evidence" value="ECO:0007669"/>
    <property type="project" value="InterPro"/>
</dbReference>
<keyword evidence="21" id="KW-1185">Reference proteome</keyword>
<dbReference type="FunFam" id="3.40.50.720:FF:000019">
    <property type="entry name" value="Glycerol-3-phosphate dehydrogenase [NAD(P)+]"/>
    <property type="match status" value="1"/>
</dbReference>
<dbReference type="SUPFAM" id="SSF48179">
    <property type="entry name" value="6-phosphogluconate dehydrogenase C-terminal domain-like"/>
    <property type="match status" value="1"/>
</dbReference>
<evidence type="ECO:0000256" key="3">
    <source>
        <dbReference type="ARBA" id="ARBA00022857"/>
    </source>
</evidence>
<dbReference type="Gene3D" id="1.10.1040.10">
    <property type="entry name" value="N-(1-d-carboxylethyl)-l-norvaline Dehydrogenase, domain 2"/>
    <property type="match status" value="1"/>
</dbReference>
<dbReference type="RefSeq" id="WP_006501349.1">
    <property type="nucleotide sequence ID" value="NZ_BAGZ01000001.1"/>
</dbReference>
<evidence type="ECO:0000256" key="13">
    <source>
        <dbReference type="HAMAP-Rule" id="MF_00394"/>
    </source>
</evidence>
<protein>
    <recommendedName>
        <fullName evidence="11 13">Glycerol-3-phosphate dehydrogenase [NAD(P)+]</fullName>
        <ecNumber evidence="10 13">1.1.1.94</ecNumber>
    </recommendedName>
    <alternativeName>
        <fullName evidence="13">NAD(P)(+)-dependent glycerol-3-phosphate dehydrogenase</fullName>
    </alternativeName>
    <alternativeName>
        <fullName evidence="12 13">NAD(P)H-dependent dihydroxyacetone-phosphate reductase</fullName>
    </alternativeName>
</protein>
<dbReference type="GO" id="GO:0141152">
    <property type="term" value="F:glycerol-3-phosphate dehydrogenase (NAD+) activity"/>
    <property type="evidence" value="ECO:0007669"/>
    <property type="project" value="RHEA"/>
</dbReference>
<keyword evidence="6 13" id="KW-0443">Lipid metabolism</keyword>
<feature type="binding site" evidence="15">
    <location>
        <begin position="255"/>
        <end position="256"/>
    </location>
    <ligand>
        <name>substrate</name>
    </ligand>
</feature>
<dbReference type="GO" id="GO:0046168">
    <property type="term" value="P:glycerol-3-phosphate catabolic process"/>
    <property type="evidence" value="ECO:0007669"/>
    <property type="project" value="InterPro"/>
</dbReference>
<sequence length="333" mass="34488">MRQVAVMGSGSWGTAFAMILADAGCQVRLWGRRPELAASIEEHRINPDYLPGVRLPDEIRATSDPGIALDGAEVVVLAIPSQRLRETLARWGAAIPARAVVVSLAKGIELGTKLRMSQVIEESAGVAPDRIVVVTGPNLSHEIAARQPAAAVVASVNRSAAAQVAECVASPSFRPYTDTDVIGCELGGATKNVVAVAVGTAAGLGFGDNTRATLITRGLAETVRLGTVLGAEPQTFQGLAGVGDLIATCMSPLSRNHSVGVALGQGHSLEEIVAATRQTAEGVKSCESILALAQDHGVELPLVEAVVAVVHDGHHPALVARALMARELKAEKI</sequence>
<dbReference type="EMBL" id="BAGZ01000001">
    <property type="protein sequence ID" value="GAB76599.1"/>
    <property type="molecule type" value="Genomic_DNA"/>
</dbReference>
<organism evidence="20 21">
    <name type="scientific">Austwickia chelonae NBRC 105200</name>
    <dbReference type="NCBI Taxonomy" id="1184607"/>
    <lineage>
        <taxon>Bacteria</taxon>
        <taxon>Bacillati</taxon>
        <taxon>Actinomycetota</taxon>
        <taxon>Actinomycetes</taxon>
        <taxon>Micrococcales</taxon>
        <taxon>Dermatophilaceae</taxon>
        <taxon>Austwickia</taxon>
    </lineage>
</organism>
<dbReference type="InterPro" id="IPR011128">
    <property type="entry name" value="G3P_DH_NAD-dep_N"/>
</dbReference>
<keyword evidence="8 13" id="KW-1208">Phospholipid metabolism</keyword>
<dbReference type="PIRSF" id="PIRSF000114">
    <property type="entry name" value="Glycerol-3-P_dh"/>
    <property type="match status" value="1"/>
</dbReference>
<feature type="binding site" evidence="13">
    <location>
        <position position="49"/>
    </location>
    <ligand>
        <name>NADPH</name>
        <dbReference type="ChEBI" id="CHEBI:57783"/>
    </ligand>
</feature>
<comment type="caution">
    <text evidence="13">Lacks conserved residue(s) required for the propagation of feature annotation.</text>
</comment>
<proteinExistence type="inferred from homology"/>
<evidence type="ECO:0000256" key="15">
    <source>
        <dbReference type="PIRSR" id="PIRSR000114-2"/>
    </source>
</evidence>
<dbReference type="InterPro" id="IPR036291">
    <property type="entry name" value="NAD(P)-bd_dom_sf"/>
</dbReference>
<evidence type="ECO:0000259" key="18">
    <source>
        <dbReference type="Pfam" id="PF01210"/>
    </source>
</evidence>
<reference evidence="20 21" key="1">
    <citation type="submission" date="2012-08" db="EMBL/GenBank/DDBJ databases">
        <title>Whole genome shotgun sequence of Austwickia chelonae NBRC 105200.</title>
        <authorList>
            <person name="Yoshida I."/>
            <person name="Hosoyama A."/>
            <person name="Tsuchikane K."/>
            <person name="Katsumata H."/>
            <person name="Ando Y."/>
            <person name="Ohji S."/>
            <person name="Hamada M."/>
            <person name="Tamura T."/>
            <person name="Yamazoe A."/>
            <person name="Yamazaki S."/>
            <person name="Fujita N."/>
        </authorList>
    </citation>
    <scope>NUCLEOTIDE SEQUENCE [LARGE SCALE GENOMIC DNA]</scope>
    <source>
        <strain evidence="20 21">NBRC 105200</strain>
    </source>
</reference>
<feature type="binding site" evidence="16">
    <location>
        <begin position="8"/>
        <end position="13"/>
    </location>
    <ligand>
        <name>NAD(+)</name>
        <dbReference type="ChEBI" id="CHEBI:57540"/>
    </ligand>
</feature>
<gene>
    <name evidence="13 20" type="primary">gpsA</name>
    <name evidence="20" type="ORF">AUCHE_01_01610</name>
</gene>
<dbReference type="GO" id="GO:0141153">
    <property type="term" value="F:glycerol-3-phosphate dehydrogenase (NADP+) activity"/>
    <property type="evidence" value="ECO:0007669"/>
    <property type="project" value="RHEA"/>
</dbReference>
<feature type="binding site" evidence="13">
    <location>
        <position position="33"/>
    </location>
    <ligand>
        <name>NADPH</name>
        <dbReference type="ChEBI" id="CHEBI:57783"/>
    </ligand>
</feature>
<evidence type="ECO:0000256" key="12">
    <source>
        <dbReference type="ARBA" id="ARBA00080511"/>
    </source>
</evidence>
<feature type="binding site" evidence="13">
    <location>
        <position position="32"/>
    </location>
    <ligand>
        <name>NADPH</name>
        <dbReference type="ChEBI" id="CHEBI:57783"/>
    </ligand>
</feature>
<feature type="binding site" evidence="13">
    <location>
        <position position="281"/>
    </location>
    <ligand>
        <name>NADPH</name>
        <dbReference type="ChEBI" id="CHEBI:57783"/>
    </ligand>
</feature>
<feature type="binding site" evidence="13">
    <location>
        <position position="191"/>
    </location>
    <ligand>
        <name>sn-glycerol 3-phosphate</name>
        <dbReference type="ChEBI" id="CHEBI:57597"/>
    </ligand>
</feature>
<evidence type="ECO:0000256" key="16">
    <source>
        <dbReference type="PIRSR" id="PIRSR000114-3"/>
    </source>
</evidence>
<dbReference type="PANTHER" id="PTHR11728:SF1">
    <property type="entry name" value="GLYCEROL-3-PHOSPHATE DEHYDROGENASE [NAD(+)] 2, CHLOROPLASTIC"/>
    <property type="match status" value="1"/>
</dbReference>
<evidence type="ECO:0000256" key="6">
    <source>
        <dbReference type="ARBA" id="ARBA00023098"/>
    </source>
</evidence>
<dbReference type="Gene3D" id="3.40.50.720">
    <property type="entry name" value="NAD(P)-binding Rossmann-like Domain"/>
    <property type="match status" value="1"/>
</dbReference>
<evidence type="ECO:0000256" key="7">
    <source>
        <dbReference type="ARBA" id="ARBA00023209"/>
    </source>
</evidence>
<evidence type="ECO:0000256" key="8">
    <source>
        <dbReference type="ARBA" id="ARBA00023264"/>
    </source>
</evidence>
<keyword evidence="7 13" id="KW-0594">Phospholipid biosynthesis</keyword>
<evidence type="ECO:0000256" key="10">
    <source>
        <dbReference type="ARBA" id="ARBA00066687"/>
    </source>
</evidence>
<keyword evidence="4 13" id="KW-0560">Oxidoreductase</keyword>
<dbReference type="GO" id="GO:0006650">
    <property type="term" value="P:glycerophospholipid metabolic process"/>
    <property type="evidence" value="ECO:0007669"/>
    <property type="project" value="UniProtKB-UniRule"/>
</dbReference>
<name>K6VIP4_9MICO</name>
<dbReference type="PANTHER" id="PTHR11728">
    <property type="entry name" value="GLYCEROL-3-PHOSPHATE DEHYDROGENASE"/>
    <property type="match status" value="1"/>
</dbReference>
<feature type="binding site" evidence="13">
    <location>
        <position position="11"/>
    </location>
    <ligand>
        <name>NADPH</name>
        <dbReference type="ChEBI" id="CHEBI:57783"/>
    </ligand>
</feature>
<feature type="binding site" evidence="13">
    <location>
        <position position="136"/>
    </location>
    <ligand>
        <name>sn-glycerol 3-phosphate</name>
        <dbReference type="ChEBI" id="CHEBI:57597"/>
    </ligand>
</feature>
<evidence type="ECO:0000256" key="17">
    <source>
        <dbReference type="RuleBase" id="RU000437"/>
    </source>
</evidence>
<comment type="subcellular location">
    <subcellularLocation>
        <location evidence="13">Cytoplasm</location>
    </subcellularLocation>
</comment>
<keyword evidence="3 13" id="KW-0521">NADP</keyword>
<evidence type="ECO:0000256" key="9">
    <source>
        <dbReference type="ARBA" id="ARBA00052716"/>
    </source>
</evidence>
<feature type="binding site" evidence="13">
    <location>
        <position position="244"/>
    </location>
    <ligand>
        <name>sn-glycerol 3-phosphate</name>
        <dbReference type="ChEBI" id="CHEBI:57597"/>
    </ligand>
</feature>
<dbReference type="FunFam" id="1.10.1040.10:FF:000001">
    <property type="entry name" value="Glycerol-3-phosphate dehydrogenase [NAD(P)+]"/>
    <property type="match status" value="1"/>
</dbReference>
<dbReference type="NCBIfam" id="NF000940">
    <property type="entry name" value="PRK00094.1-2"/>
    <property type="match status" value="1"/>
</dbReference>
<feature type="active site" description="Proton acceptor" evidence="13 14">
    <location>
        <position position="191"/>
    </location>
</feature>
<feature type="binding site" evidence="13">
    <location>
        <position position="256"/>
    </location>
    <ligand>
        <name>sn-glycerol 3-phosphate</name>
        <dbReference type="ChEBI" id="CHEBI:57597"/>
    </ligand>
</feature>
<dbReference type="UniPathway" id="UPA00940"/>
<dbReference type="eggNOG" id="COG0240">
    <property type="taxonomic scope" value="Bacteria"/>
</dbReference>
<dbReference type="GO" id="GO:0046167">
    <property type="term" value="P:glycerol-3-phosphate biosynthetic process"/>
    <property type="evidence" value="ECO:0007669"/>
    <property type="project" value="UniProtKB-UniRule"/>
</dbReference>
<evidence type="ECO:0000313" key="20">
    <source>
        <dbReference type="EMBL" id="GAB76599.1"/>
    </source>
</evidence>
<feature type="domain" description="Glycerol-3-phosphate dehydrogenase NAD-dependent C-terminal" evidence="19">
    <location>
        <begin position="180"/>
        <end position="317"/>
    </location>
</feature>
<keyword evidence="13" id="KW-0963">Cytoplasm</keyword>
<feature type="binding site" evidence="16">
    <location>
        <position position="255"/>
    </location>
    <ligand>
        <name>NAD(+)</name>
        <dbReference type="ChEBI" id="CHEBI:57540"/>
    </ligand>
</feature>
<evidence type="ECO:0000256" key="1">
    <source>
        <dbReference type="ARBA" id="ARBA00011009"/>
    </source>
</evidence>
<comment type="caution">
    <text evidence="20">The sequence shown here is derived from an EMBL/GenBank/DDBJ whole genome shotgun (WGS) entry which is preliminary data.</text>
</comment>
<dbReference type="AlphaFoldDB" id="K6VIP4"/>
<dbReference type="Pfam" id="PF01210">
    <property type="entry name" value="NAD_Gly3P_dh_N"/>
    <property type="match status" value="1"/>
</dbReference>
<evidence type="ECO:0000256" key="14">
    <source>
        <dbReference type="PIRSR" id="PIRSR000114-1"/>
    </source>
</evidence>
<dbReference type="GO" id="GO:0005829">
    <property type="term" value="C:cytosol"/>
    <property type="evidence" value="ECO:0007669"/>
    <property type="project" value="TreeGrafter"/>
</dbReference>
<comment type="catalytic activity">
    <reaction evidence="13">
        <text>sn-glycerol 3-phosphate + NAD(+) = dihydroxyacetone phosphate + NADH + H(+)</text>
        <dbReference type="Rhea" id="RHEA:11092"/>
        <dbReference type="ChEBI" id="CHEBI:15378"/>
        <dbReference type="ChEBI" id="CHEBI:57540"/>
        <dbReference type="ChEBI" id="CHEBI:57597"/>
        <dbReference type="ChEBI" id="CHEBI:57642"/>
        <dbReference type="ChEBI" id="CHEBI:57945"/>
        <dbReference type="EC" id="1.1.1.94"/>
    </reaction>
</comment>
<feature type="binding site" evidence="13">
    <location>
        <position position="255"/>
    </location>
    <ligand>
        <name>sn-glycerol 3-phosphate</name>
        <dbReference type="ChEBI" id="CHEBI:57597"/>
    </ligand>
</feature>
<dbReference type="PRINTS" id="PR00077">
    <property type="entry name" value="GPDHDRGNASE"/>
</dbReference>
<keyword evidence="5 13" id="KW-0520">NAD</keyword>
<feature type="binding site" evidence="13">
    <location>
        <position position="106"/>
    </location>
    <ligand>
        <name>sn-glycerol 3-phosphate</name>
        <dbReference type="ChEBI" id="CHEBI:57597"/>
    </ligand>
</feature>
<dbReference type="NCBIfam" id="NF000942">
    <property type="entry name" value="PRK00094.1-4"/>
    <property type="match status" value="1"/>
</dbReference>
<comment type="function">
    <text evidence="13">Catalyzes the reduction of the glycolytic intermediate dihydroxyacetone phosphate (DHAP) to sn-glycerol 3-phosphate (G3P), the key precursor for phospholipid synthesis.</text>
</comment>
<feature type="binding site" evidence="13">
    <location>
        <position position="255"/>
    </location>
    <ligand>
        <name>NADPH</name>
        <dbReference type="ChEBI" id="CHEBI:57783"/>
    </ligand>
</feature>
<feature type="binding site" evidence="13">
    <location>
        <position position="106"/>
    </location>
    <ligand>
        <name>NADPH</name>
        <dbReference type="ChEBI" id="CHEBI:57783"/>
    </ligand>
</feature>
<dbReference type="GO" id="GO:0008654">
    <property type="term" value="P:phospholipid biosynthetic process"/>
    <property type="evidence" value="ECO:0007669"/>
    <property type="project" value="UniProtKB-KW"/>
</dbReference>
<dbReference type="STRING" id="100225.SAMN05421595_1730"/>
<evidence type="ECO:0000313" key="21">
    <source>
        <dbReference type="Proteomes" id="UP000008495"/>
    </source>
</evidence>
<feature type="domain" description="Glycerol-3-phosphate dehydrogenase NAD-dependent N-terminal" evidence="18">
    <location>
        <begin position="3"/>
        <end position="160"/>
    </location>
</feature>
<dbReference type="InterPro" id="IPR013328">
    <property type="entry name" value="6PGD_dom2"/>
</dbReference>
<evidence type="ECO:0000256" key="2">
    <source>
        <dbReference type="ARBA" id="ARBA00022516"/>
    </source>
</evidence>
<comment type="pathway">
    <text evidence="13">Membrane lipid metabolism; glycerophospholipid metabolism.</text>
</comment>
<evidence type="ECO:0000259" key="19">
    <source>
        <dbReference type="Pfam" id="PF07479"/>
    </source>
</evidence>
<comment type="catalytic activity">
    <reaction evidence="9">
        <text>sn-glycerol 3-phosphate + NADP(+) = dihydroxyacetone phosphate + NADPH + H(+)</text>
        <dbReference type="Rhea" id="RHEA:11096"/>
        <dbReference type="ChEBI" id="CHEBI:15378"/>
        <dbReference type="ChEBI" id="CHEBI:57597"/>
        <dbReference type="ChEBI" id="CHEBI:57642"/>
        <dbReference type="ChEBI" id="CHEBI:57783"/>
        <dbReference type="ChEBI" id="CHEBI:58349"/>
        <dbReference type="EC" id="1.1.1.94"/>
    </reaction>
    <physiologicalReaction direction="right-to-left" evidence="9">
        <dbReference type="Rhea" id="RHEA:11098"/>
    </physiologicalReaction>
</comment>
<accession>K6VIP4</accession>
<dbReference type="HAMAP" id="MF_00394">
    <property type="entry name" value="NAD_Glyc3P_dehydrog"/>
    <property type="match status" value="1"/>
</dbReference>
<dbReference type="InterPro" id="IPR006168">
    <property type="entry name" value="G3P_DH_NAD-dep"/>
</dbReference>
<feature type="binding site" evidence="13">
    <location>
        <position position="254"/>
    </location>
    <ligand>
        <name>sn-glycerol 3-phosphate</name>
        <dbReference type="ChEBI" id="CHEBI:57597"/>
    </ligand>
</feature>
<dbReference type="InterPro" id="IPR008927">
    <property type="entry name" value="6-PGluconate_DH-like_C_sf"/>
</dbReference>